<evidence type="ECO:0000259" key="2">
    <source>
        <dbReference type="Pfam" id="PF07715"/>
    </source>
</evidence>
<accession>A0ABN8ETL2</accession>
<sequence length="918" mass="103468">MTLFYRQNIYKTILFFFIITQISAQTFSVSGVVRDAKTADVVPFANVFIANTTKGTTTNEKGEYSLTKIPFGTVIVSVSMLGYAPARQTLRVETSMNKEIDFTLSPNEQELSEVKVSSSRDKTWEKQFQRFSKAILGDTPLAKACTFKNSYLIDFQEVKGGLRAIASRPIELENLALGYRVFFTLTSFLLSNDEIQYQGYARFEELKPVGEKEEKKWSLNRRMAFEGSDRHLFWSLAQHKLKSEGYEAFIDAAGFNPANRTANFYGQLGKSILAFPIDSLIKQGRITNEFRIKFPKRIELHFSSPYFNGQFYRDDNRLISWIENVKDLDFNDKGIIQNPKDLITAGFISSKRLAEMLPLDYLPNETIQRELPKTKTTVELDSTTQNNIWRLQEQIQLTSNKSYYHPGENLWFSGKMLYADASMKDSISKLVYVEWINPQNELISRQKYHIDSLSFHGMFTIPAKIALGSYRLRAYSKWMRNFGDSCLFEQIVPVISPKQFIVEQHLAAAKSSSAKLITDKNTYHPREKISFQVEGIKSKNLTVSVTDTIAIRRIKSLESKAKPFLSASSFKVLPDFKFLAETGLTLSGKVLDKKDNPVLANLILFFGKTNSTVTAVTDSEGRFSVSGIQLTDTTEISYQATDLKGRLLEKVLFDTEDFPSIKPITIKTTYEIKTLNSAILVEKDIDLPKDAIHLDEVSVKTKRTEQQIISKPIYGNPDFTVYAKDIGAANVGMNPVLALQGRVPGLQVTLAVDGIIKVRMRGGQNSIEGDAAPLFLIDGFPVEDVNSLMNISSDNIDRIEVLKTARAMFGSRGANGVIAIYTKSSVSKPSERNNTGLKSNARQLTMIGFQETKPFFSPNYATAQAKDSGKPDFRTTIFWQPKLQSNSFSFYAADNATVYRILLTDGYFSSEAFVEIKN</sequence>
<name>A0ABN8ETL2_9BACT</name>
<dbReference type="Pfam" id="PF07715">
    <property type="entry name" value="Plug"/>
    <property type="match status" value="1"/>
</dbReference>
<evidence type="ECO:0000313" key="4">
    <source>
        <dbReference type="Proteomes" id="UP000837932"/>
    </source>
</evidence>
<organism evidence="3 4">
    <name type="scientific">Emticicia aquatica</name>
    <dbReference type="NCBI Taxonomy" id="1681835"/>
    <lineage>
        <taxon>Bacteria</taxon>
        <taxon>Pseudomonadati</taxon>
        <taxon>Bacteroidota</taxon>
        <taxon>Cytophagia</taxon>
        <taxon>Cytophagales</taxon>
        <taxon>Leadbetterellaceae</taxon>
        <taxon>Emticicia</taxon>
    </lineage>
</organism>
<evidence type="ECO:0000256" key="1">
    <source>
        <dbReference type="ARBA" id="ARBA00022729"/>
    </source>
</evidence>
<keyword evidence="4" id="KW-1185">Reference proteome</keyword>
<keyword evidence="1" id="KW-0732">Signal</keyword>
<dbReference type="SUPFAM" id="SSF56935">
    <property type="entry name" value="Porins"/>
    <property type="match status" value="1"/>
</dbReference>
<dbReference type="Proteomes" id="UP000837932">
    <property type="component" value="Unassembled WGS sequence"/>
</dbReference>
<dbReference type="PANTHER" id="PTHR30069">
    <property type="entry name" value="TONB-DEPENDENT OUTER MEMBRANE RECEPTOR"/>
    <property type="match status" value="1"/>
</dbReference>
<dbReference type="InterPro" id="IPR008969">
    <property type="entry name" value="CarboxyPept-like_regulatory"/>
</dbReference>
<feature type="domain" description="TonB-dependent receptor plug" evidence="2">
    <location>
        <begin position="723"/>
        <end position="817"/>
    </location>
</feature>
<dbReference type="EMBL" id="CAKLPY010000002">
    <property type="protein sequence ID" value="CAH0996385.1"/>
    <property type="molecule type" value="Genomic_DNA"/>
</dbReference>
<dbReference type="InterPro" id="IPR039426">
    <property type="entry name" value="TonB-dep_rcpt-like"/>
</dbReference>
<proteinExistence type="predicted"/>
<gene>
    <name evidence="3" type="ORF">EMA8858_02517</name>
</gene>
<dbReference type="Gene3D" id="2.170.130.10">
    <property type="entry name" value="TonB-dependent receptor, plug domain"/>
    <property type="match status" value="1"/>
</dbReference>
<protein>
    <recommendedName>
        <fullName evidence="2">TonB-dependent receptor plug domain-containing protein</fullName>
    </recommendedName>
</protein>
<dbReference type="Gene3D" id="2.60.40.1120">
    <property type="entry name" value="Carboxypeptidase-like, regulatory domain"/>
    <property type="match status" value="1"/>
</dbReference>
<evidence type="ECO:0000313" key="3">
    <source>
        <dbReference type="EMBL" id="CAH0996385.1"/>
    </source>
</evidence>
<reference evidence="3" key="1">
    <citation type="submission" date="2021-12" db="EMBL/GenBank/DDBJ databases">
        <authorList>
            <person name="Rodrigo-Torres L."/>
            <person name="Arahal R. D."/>
            <person name="Lucena T."/>
        </authorList>
    </citation>
    <scope>NUCLEOTIDE SEQUENCE</scope>
    <source>
        <strain evidence="3">CECT 8858</strain>
    </source>
</reference>
<dbReference type="Pfam" id="PF13715">
    <property type="entry name" value="CarbopepD_reg_2"/>
    <property type="match status" value="1"/>
</dbReference>
<dbReference type="InterPro" id="IPR012910">
    <property type="entry name" value="Plug_dom"/>
</dbReference>
<dbReference type="Gene3D" id="2.60.40.1930">
    <property type="match status" value="1"/>
</dbReference>
<comment type="caution">
    <text evidence="3">The sequence shown here is derived from an EMBL/GenBank/DDBJ whole genome shotgun (WGS) entry which is preliminary data.</text>
</comment>
<dbReference type="PANTHER" id="PTHR30069:SF29">
    <property type="entry name" value="HEMOGLOBIN AND HEMOGLOBIN-HAPTOGLOBIN-BINDING PROTEIN 1-RELATED"/>
    <property type="match status" value="1"/>
</dbReference>
<dbReference type="SUPFAM" id="SSF49464">
    <property type="entry name" value="Carboxypeptidase regulatory domain-like"/>
    <property type="match status" value="1"/>
</dbReference>
<dbReference type="RefSeq" id="WP_238806945.1">
    <property type="nucleotide sequence ID" value="NZ_CAKLPY010000002.1"/>
</dbReference>
<dbReference type="InterPro" id="IPR037066">
    <property type="entry name" value="Plug_dom_sf"/>
</dbReference>